<evidence type="ECO:0000313" key="1">
    <source>
        <dbReference type="EMBL" id="KPW71810.1"/>
    </source>
</evidence>
<sequence length="514" mass="57064">MLDHNDGSAYTQVMRFPEALFEACKNNENSTLSSLLDDEKLLSFSSGYEDSLFHRSDYQNLSYFFHGPLLVDARTTKYLNRPNDQPEYSALSSLSLYPNNCLAIHADKTSSTQLIKLTDEAKRNGISIIDCCYFNDRSSDWHTDRLITRKTNRHEALAGNQAACFLYLDIPQSIENLTVAHVLRLDQKGNTIDSKAVHLPAKEIKISSAPTTPLCEDYGSTFRSEVFDVSGEVDPRTGLFHAHYPIANLSGLNGQGPEIDLTLHYSALRGNEAGLGDGWAFRFSSLEIRDRRLTLATGQTCELTDQEWAGLSKGKTLSKPGYWLSSNADYSTFTLDHLNGKREVLTAPQGDEMEPNDTFRKKLIILLKAAHAGTAPDANLLKLYQDANTGETILAGLLPELYKVAGIVDWNASVTEWKKDKAGLLKKISYWERPFGQLLPSEVTSPQGGTLSIEWSRNQGQFLLKKISSDGNVILSSTYSAPSSGMSTVEISVWPKTNEAYTVRLELSSYALTD</sequence>
<evidence type="ECO:0000313" key="2">
    <source>
        <dbReference type="Proteomes" id="UP000050564"/>
    </source>
</evidence>
<organism evidence="1 2">
    <name type="scientific">Pseudomonas cannabina</name>
    <dbReference type="NCBI Taxonomy" id="86840"/>
    <lineage>
        <taxon>Bacteria</taxon>
        <taxon>Pseudomonadati</taxon>
        <taxon>Pseudomonadota</taxon>
        <taxon>Gammaproteobacteria</taxon>
        <taxon>Pseudomonadales</taxon>
        <taxon>Pseudomonadaceae</taxon>
        <taxon>Pseudomonas</taxon>
    </lineage>
</organism>
<name>A0A0P9LN16_PSECA</name>
<dbReference type="AlphaFoldDB" id="A0A0P9LN16"/>
<dbReference type="RefSeq" id="WP_167359966.1">
    <property type="nucleotide sequence ID" value="NZ_FNKU01000001.1"/>
</dbReference>
<proteinExistence type="predicted"/>
<reference evidence="1 2" key="1">
    <citation type="submission" date="2015-09" db="EMBL/GenBank/DDBJ databases">
        <title>Genome announcement of multiple Pseudomonas syringae strains.</title>
        <authorList>
            <person name="Thakur S."/>
            <person name="Wang P.W."/>
            <person name="Gong Y."/>
            <person name="Weir B.S."/>
            <person name="Guttman D.S."/>
        </authorList>
    </citation>
    <scope>NUCLEOTIDE SEQUENCE [LARGE SCALE GENOMIC DNA]</scope>
    <source>
        <strain evidence="1 2">ICMP2823</strain>
    </source>
</reference>
<dbReference type="PATRIC" id="fig|86840.3.peg.4086"/>
<comment type="caution">
    <text evidence="1">The sequence shown here is derived from an EMBL/GenBank/DDBJ whole genome shotgun (WGS) entry which is preliminary data.</text>
</comment>
<dbReference type="EMBL" id="LJPX01000347">
    <property type="protein sequence ID" value="KPW71810.1"/>
    <property type="molecule type" value="Genomic_DNA"/>
</dbReference>
<protein>
    <submittedName>
        <fullName evidence="1">Uncharacterized protein</fullName>
    </submittedName>
</protein>
<gene>
    <name evidence="1" type="ORF">ALO81_02905</name>
</gene>
<dbReference type="Proteomes" id="UP000050564">
    <property type="component" value="Unassembled WGS sequence"/>
</dbReference>
<accession>A0A0P9LN16</accession>